<feature type="active site" description="Proton donor/acceptor" evidence="5">
    <location>
        <position position="147"/>
    </location>
</feature>
<feature type="binding site" evidence="5">
    <location>
        <position position="235"/>
    </location>
    <ligand>
        <name>3-dehydroquinate</name>
        <dbReference type="ChEBI" id="CHEBI:32364"/>
    </ligand>
</feature>
<dbReference type="FunFam" id="3.20.20.70:FF:000047">
    <property type="entry name" value="3-dehydroquinate dehydratase"/>
    <property type="match status" value="1"/>
</dbReference>
<dbReference type="SUPFAM" id="SSF51569">
    <property type="entry name" value="Aldolase"/>
    <property type="match status" value="1"/>
</dbReference>
<keyword evidence="2 5" id="KW-0057">Aromatic amino acid biosynthesis</keyword>
<comment type="similarity">
    <text evidence="5">Belongs to the type-I 3-dehydroquinase family.</text>
</comment>
<dbReference type="GO" id="GO:0003855">
    <property type="term" value="F:3-dehydroquinate dehydratase activity"/>
    <property type="evidence" value="ECO:0007669"/>
    <property type="project" value="UniProtKB-UniRule"/>
</dbReference>
<evidence type="ECO:0000256" key="1">
    <source>
        <dbReference type="ARBA" id="ARBA00001864"/>
    </source>
</evidence>
<dbReference type="Gene3D" id="3.20.20.70">
    <property type="entry name" value="Aldolase class I"/>
    <property type="match status" value="1"/>
</dbReference>
<dbReference type="GO" id="GO:0009423">
    <property type="term" value="P:chorismate biosynthetic process"/>
    <property type="evidence" value="ECO:0007669"/>
    <property type="project" value="UniProtKB-UniRule"/>
</dbReference>
<keyword evidence="5" id="KW-0028">Amino-acid biosynthesis</keyword>
<comment type="caution">
    <text evidence="5">Lacks conserved residue(s) required for the propagation of feature annotation.</text>
</comment>
<feature type="binding site" evidence="5">
    <location>
        <position position="239"/>
    </location>
    <ligand>
        <name>3-dehydroquinate</name>
        <dbReference type="ChEBI" id="CHEBI:32364"/>
    </ligand>
</feature>
<comment type="pathway">
    <text evidence="5">Metabolic intermediate biosynthesis; chorismate biosynthesis; chorismate from D-erythrose 4-phosphate and phosphoenolpyruvate: step 3/7.</text>
</comment>
<evidence type="ECO:0000256" key="5">
    <source>
        <dbReference type="HAMAP-Rule" id="MF_00214"/>
    </source>
</evidence>
<reference evidence="6" key="1">
    <citation type="submission" date="2015-08" db="EMBL/GenBank/DDBJ databases">
        <title>Complete DNA Sequence of Pseudomonas syringae pv. actinidiae, the Causal Agent of Kiwifruit Canker Disease.</title>
        <authorList>
            <person name="Rikkerink E.H.A."/>
            <person name="Fineran P.C."/>
        </authorList>
    </citation>
    <scope>NUCLEOTIDE SEQUENCE</scope>
    <source>
        <strain evidence="6">DSM 13666</strain>
    </source>
</reference>
<dbReference type="EC" id="4.2.1.10" evidence="5"/>
<feature type="binding site" evidence="5">
    <location>
        <begin position="49"/>
        <end position="51"/>
    </location>
    <ligand>
        <name>3-dehydroquinate</name>
        <dbReference type="ChEBI" id="CHEBI:32364"/>
    </ligand>
</feature>
<dbReference type="GO" id="GO:0046279">
    <property type="term" value="P:3,4-dihydroxybenzoate biosynthetic process"/>
    <property type="evidence" value="ECO:0007669"/>
    <property type="project" value="TreeGrafter"/>
</dbReference>
<proteinExistence type="inferred from homology"/>
<evidence type="ECO:0000256" key="4">
    <source>
        <dbReference type="ARBA" id="ARBA00023270"/>
    </source>
</evidence>
<feature type="binding site" evidence="5">
    <location>
        <position position="216"/>
    </location>
    <ligand>
        <name>3-dehydroquinate</name>
        <dbReference type="ChEBI" id="CHEBI:32364"/>
    </ligand>
</feature>
<protein>
    <recommendedName>
        <fullName evidence="5">3-dehydroquinate dehydratase</fullName>
        <shortName evidence="5">3-dehydroquinase</shortName>
        <ecNumber evidence="5">4.2.1.10</ecNumber>
    </recommendedName>
    <alternativeName>
        <fullName evidence="5">Type I DHQase</fullName>
    </alternativeName>
    <alternativeName>
        <fullName evidence="5">Type I dehydroquinase</fullName>
        <shortName evidence="5">DHQ1</shortName>
    </alternativeName>
</protein>
<dbReference type="GeneID" id="87595989"/>
<accession>A0A0M0KDN4</accession>
<dbReference type="InterPro" id="IPR050146">
    <property type="entry name" value="Type-I_3-dehydroquinase"/>
</dbReference>
<dbReference type="HAMAP" id="MF_00214">
    <property type="entry name" value="AroD"/>
    <property type="match status" value="1"/>
</dbReference>
<dbReference type="GO" id="GO:0009073">
    <property type="term" value="P:aromatic amino acid family biosynthetic process"/>
    <property type="evidence" value="ECO:0007669"/>
    <property type="project" value="UniProtKB-KW"/>
</dbReference>
<organism evidence="6">
    <name type="scientific">Halalkalibacterium halodurans</name>
    <name type="common">Bacillus halodurans</name>
    <dbReference type="NCBI Taxonomy" id="86665"/>
    <lineage>
        <taxon>Bacteria</taxon>
        <taxon>Bacillati</taxon>
        <taxon>Bacillota</taxon>
        <taxon>Bacilli</taxon>
        <taxon>Bacillales</taxon>
        <taxon>Bacillaceae</taxon>
        <taxon>Halalkalibacterium (ex Joshi et al. 2022)</taxon>
    </lineage>
</organism>
<dbReference type="PATRIC" id="fig|136160.3.peg.4208"/>
<dbReference type="InterPro" id="IPR013785">
    <property type="entry name" value="Aldolase_TIM"/>
</dbReference>
<dbReference type="PANTHER" id="PTHR43699:SF1">
    <property type="entry name" value="3-DEHYDROQUINATE DEHYDRATASE"/>
    <property type="match status" value="1"/>
</dbReference>
<feature type="active site" description="Schiff-base intermediate with substrate" evidence="5">
    <location>
        <position position="174"/>
    </location>
</feature>
<sequence>MESSLKSMKTRSIVKGEKPLVCIPIVGKSNADILKELANILDKKPDIIEWRADFYNGLTNRKQLFQLLSFIREKVEGIPILFTVRSEKEGGHPNHLTERGKVSLLAALCSRGLVDMIDYELQNDLFSIHYLRQVSLKYNVPMVLSYHNFHETPSREVLVELCLKMDRLDADFVKVAVMPNQMEDVLELLNAMSDVRKTINANLIAISMGSYGAITRLFGWIFGSAMTFGIGEQSSAPGQIPVEDVRKVIELTAKYM</sequence>
<dbReference type="NCBIfam" id="TIGR01093">
    <property type="entry name" value="aroD"/>
    <property type="match status" value="1"/>
</dbReference>
<dbReference type="EMBL" id="LILD01000003">
    <property type="protein sequence ID" value="KOO36940.1"/>
    <property type="molecule type" value="Genomic_DNA"/>
</dbReference>
<comment type="catalytic activity">
    <reaction evidence="1 5">
        <text>3-dehydroquinate = 3-dehydroshikimate + H2O</text>
        <dbReference type="Rhea" id="RHEA:21096"/>
        <dbReference type="ChEBI" id="CHEBI:15377"/>
        <dbReference type="ChEBI" id="CHEBI:16630"/>
        <dbReference type="ChEBI" id="CHEBI:32364"/>
        <dbReference type="EC" id="4.2.1.10"/>
    </reaction>
</comment>
<dbReference type="UniPathway" id="UPA00053">
    <property type="reaction ID" value="UER00086"/>
</dbReference>
<dbReference type="RefSeq" id="WP_053432163.1">
    <property type="nucleotide sequence ID" value="NZ_CP040441.1"/>
</dbReference>
<keyword evidence="3 5" id="KW-0456">Lyase</keyword>
<evidence type="ECO:0000256" key="2">
    <source>
        <dbReference type="ARBA" id="ARBA00023141"/>
    </source>
</evidence>
<evidence type="ECO:0000313" key="6">
    <source>
        <dbReference type="EMBL" id="KOO36940.1"/>
    </source>
</evidence>
<dbReference type="GO" id="GO:0008652">
    <property type="term" value="P:amino acid biosynthetic process"/>
    <property type="evidence" value="ECO:0007669"/>
    <property type="project" value="UniProtKB-KW"/>
</dbReference>
<comment type="subunit">
    <text evidence="5">Homodimer.</text>
</comment>
<dbReference type="PANTHER" id="PTHR43699">
    <property type="entry name" value="3-DEHYDROQUINATE DEHYDRATASE"/>
    <property type="match status" value="1"/>
</dbReference>
<dbReference type="InterPro" id="IPR001381">
    <property type="entry name" value="DHquinase_I"/>
</dbReference>
<dbReference type="Pfam" id="PF01487">
    <property type="entry name" value="DHquinase_I"/>
    <property type="match status" value="1"/>
</dbReference>
<comment type="caution">
    <text evidence="6">The sequence shown here is derived from an EMBL/GenBank/DDBJ whole genome shotgun (WGS) entry which is preliminary data.</text>
</comment>
<comment type="function">
    <text evidence="5">Involved in the third step of the chorismate pathway, which leads to the biosynthesis of aromatic amino acids. Catalyzes the cis-dehydration of 3-dehydroquinate (DHQ) and introduces the first double bond of the aromatic ring to yield 3-dehydroshikimate.</text>
</comment>
<dbReference type="CDD" id="cd00502">
    <property type="entry name" value="DHQase_I"/>
    <property type="match status" value="1"/>
</dbReference>
<feature type="binding site" evidence="5">
    <location>
        <position position="85"/>
    </location>
    <ligand>
        <name>3-dehydroquinate</name>
        <dbReference type="ChEBI" id="CHEBI:32364"/>
    </ligand>
</feature>
<dbReference type="AlphaFoldDB" id="A0A0M0KDN4"/>
<gene>
    <name evidence="5" type="primary">aroD</name>
    <name evidence="6" type="ORF">AMD02_16280</name>
</gene>
<keyword evidence="4 5" id="KW-0704">Schiff base</keyword>
<evidence type="ECO:0000256" key="3">
    <source>
        <dbReference type="ARBA" id="ARBA00023239"/>
    </source>
</evidence>
<name>A0A0M0KDN4_ALKHA</name>